<name>A0A1F7XA92_9BACT</name>
<dbReference type="InterPro" id="IPR002694">
    <property type="entry name" value="Znf_CHC2"/>
</dbReference>
<feature type="coiled-coil region" evidence="15">
    <location>
        <begin position="558"/>
        <end position="604"/>
    </location>
</feature>
<keyword evidence="4 12" id="KW-0548">Nucleotidyltransferase</keyword>
<dbReference type="Gene3D" id="3.90.580.10">
    <property type="entry name" value="Zinc finger, CHC2-type domain"/>
    <property type="match status" value="1"/>
</dbReference>
<dbReference type="InterPro" id="IPR037068">
    <property type="entry name" value="DNA_primase_core_N_sf"/>
</dbReference>
<evidence type="ECO:0000256" key="13">
    <source>
        <dbReference type="PIRNR" id="PIRNR002811"/>
    </source>
</evidence>
<dbReference type="GO" id="GO:0005737">
    <property type="term" value="C:cytoplasm"/>
    <property type="evidence" value="ECO:0007669"/>
    <property type="project" value="TreeGrafter"/>
</dbReference>
<dbReference type="EC" id="2.7.7.101" evidence="12"/>
<dbReference type="FunFam" id="3.90.580.10:FF:000001">
    <property type="entry name" value="DNA primase"/>
    <property type="match status" value="1"/>
</dbReference>
<evidence type="ECO:0000256" key="5">
    <source>
        <dbReference type="ARBA" id="ARBA00022705"/>
    </source>
</evidence>
<dbReference type="InterPro" id="IPR019475">
    <property type="entry name" value="DNA_primase_DnaB-bd"/>
</dbReference>
<dbReference type="SUPFAM" id="SSF56731">
    <property type="entry name" value="DNA primase core"/>
    <property type="match status" value="1"/>
</dbReference>
<evidence type="ECO:0000256" key="8">
    <source>
        <dbReference type="ARBA" id="ARBA00022833"/>
    </source>
</evidence>
<dbReference type="NCBIfam" id="TIGR01391">
    <property type="entry name" value="dnaG"/>
    <property type="match status" value="1"/>
</dbReference>
<comment type="catalytic activity">
    <reaction evidence="12">
        <text>ssDNA + n NTP = ssDNA/pppN(pN)n-1 hybrid + (n-1) diphosphate.</text>
        <dbReference type="EC" id="2.7.7.101"/>
    </reaction>
</comment>
<dbReference type="CDD" id="cd03364">
    <property type="entry name" value="TOPRIM_DnaG_primases"/>
    <property type="match status" value="1"/>
</dbReference>
<proteinExistence type="inferred from homology"/>
<sequence length="612" mass="70618">MTDEVEEVKQKTDIVSLIGEYIDLKKAGRNYKALCPFHSEKTPSFNVSPELQIFKCFGCNESGDAYSFLQKYEGMDFYEALRFLADKAQVKLSATNYQMRGEKERLYEINSLAARFYQYILLKHPLGKNALSYLKKIRYLNLNTIKTFQLGYSPETSDAIRKYLMVKKKYKLDDLIKVGILYSKPGFVVDRFSDRVVFPLFDHRENIVGFAGRTLPQKETKLAKYINTPETPIYHKSNLLYGLNLTKKEIKSKKEAVVVEGELDLISSWQVGIKNIVALKGSSFTEEQVRLLSRFSKRLILALDTDLAGNEAARKGIAQAELQGLEVYISNLKGFKDPDEMARKNPEAFRSAIASPIAVWDFIINSVYSKYKSDTGIGKANISRELVPLLADISDSIVQAHYAEVVARKLKVPVSAVIDQIIKVKKSKDEKSIKIDLSKKDDEKSRRKLLEERLIALSFRHNAKILLDKNIRSLLKSSLAKKLLLEFEKYSRKNTKFNALKFFQKLPSELKEGFSQAFIQEQSSLTEDFPKYKYSWESEENETSFQKEIDLVITEINLLKIKVKLKKISEKIRQFERKKQKTKLREEEQKFAKLSKKYSELKKESKNKIVIY</sequence>
<dbReference type="GO" id="GO:0008270">
    <property type="term" value="F:zinc ion binding"/>
    <property type="evidence" value="ECO:0007669"/>
    <property type="project" value="UniProtKB-UniRule"/>
</dbReference>
<keyword evidence="3 12" id="KW-0808">Transferase</keyword>
<dbReference type="EMBL" id="MGFS01000006">
    <property type="protein sequence ID" value="OGM11950.1"/>
    <property type="molecule type" value="Genomic_DNA"/>
</dbReference>
<dbReference type="SMART" id="SM00493">
    <property type="entry name" value="TOPRIM"/>
    <property type="match status" value="1"/>
</dbReference>
<keyword evidence="7 12" id="KW-0863">Zinc-finger</keyword>
<dbReference type="PIRSF" id="PIRSF002811">
    <property type="entry name" value="DnaG"/>
    <property type="match status" value="1"/>
</dbReference>
<evidence type="ECO:0000256" key="9">
    <source>
        <dbReference type="ARBA" id="ARBA00022842"/>
    </source>
</evidence>
<dbReference type="InterPro" id="IPR050219">
    <property type="entry name" value="DnaG_primase"/>
</dbReference>
<evidence type="ECO:0000259" key="16">
    <source>
        <dbReference type="PROSITE" id="PS50880"/>
    </source>
</evidence>
<dbReference type="GO" id="GO:0003677">
    <property type="term" value="F:DNA binding"/>
    <property type="evidence" value="ECO:0007669"/>
    <property type="project" value="UniProtKB-KW"/>
</dbReference>
<evidence type="ECO:0000256" key="14">
    <source>
        <dbReference type="PIRSR" id="PIRSR002811-1"/>
    </source>
</evidence>
<dbReference type="InterPro" id="IPR006295">
    <property type="entry name" value="DNA_primase_DnaG"/>
</dbReference>
<feature type="zinc finger region" description="CHC2-type" evidence="12 14">
    <location>
        <begin position="35"/>
        <end position="59"/>
    </location>
</feature>
<keyword evidence="8 12" id="KW-0862">Zinc</keyword>
<keyword evidence="9" id="KW-0460">Magnesium</keyword>
<comment type="function">
    <text evidence="12 13">RNA polymerase that catalyzes the synthesis of short RNA molecules used as primers for DNA polymerase during DNA replication.</text>
</comment>
<evidence type="ECO:0000313" key="18">
    <source>
        <dbReference type="Proteomes" id="UP000177053"/>
    </source>
</evidence>
<evidence type="ECO:0000256" key="15">
    <source>
        <dbReference type="SAM" id="Coils"/>
    </source>
</evidence>
<dbReference type="GO" id="GO:0006269">
    <property type="term" value="P:DNA replication, synthesis of primer"/>
    <property type="evidence" value="ECO:0007669"/>
    <property type="project" value="UniProtKB-UniRule"/>
</dbReference>
<protein>
    <recommendedName>
        <fullName evidence="12 13">DNA primase</fullName>
        <ecNumber evidence="12">2.7.7.101</ecNumber>
    </recommendedName>
</protein>
<comment type="cofactor">
    <cofactor evidence="12 13 14">
        <name>Zn(2+)</name>
        <dbReference type="ChEBI" id="CHEBI:29105"/>
    </cofactor>
    <text evidence="12 13 14">Binds 1 zinc ion per monomer.</text>
</comment>
<dbReference type="AlphaFoldDB" id="A0A1F7XA92"/>
<accession>A0A1F7XA92</accession>
<dbReference type="Pfam" id="PF13155">
    <property type="entry name" value="Toprim_2"/>
    <property type="match status" value="1"/>
</dbReference>
<gene>
    <name evidence="12" type="primary">dnaG</name>
    <name evidence="17" type="ORF">A2Z22_04685</name>
</gene>
<dbReference type="Proteomes" id="UP000177053">
    <property type="component" value="Unassembled WGS sequence"/>
</dbReference>
<dbReference type="GO" id="GO:0003899">
    <property type="term" value="F:DNA-directed RNA polymerase activity"/>
    <property type="evidence" value="ECO:0007669"/>
    <property type="project" value="UniProtKB-UniRule"/>
</dbReference>
<dbReference type="Gene3D" id="3.90.980.10">
    <property type="entry name" value="DNA primase, catalytic core, N-terminal domain"/>
    <property type="match status" value="1"/>
</dbReference>
<evidence type="ECO:0000256" key="12">
    <source>
        <dbReference type="HAMAP-Rule" id="MF_00974"/>
    </source>
</evidence>
<evidence type="ECO:0000256" key="11">
    <source>
        <dbReference type="ARBA" id="ARBA00023163"/>
    </source>
</evidence>
<comment type="subunit">
    <text evidence="12">Monomer. Interacts with DnaB.</text>
</comment>
<keyword evidence="6 12" id="KW-0479">Metal-binding</keyword>
<comment type="similarity">
    <text evidence="12 13">Belongs to the DnaG primase family.</text>
</comment>
<dbReference type="PANTHER" id="PTHR30313:SF2">
    <property type="entry name" value="DNA PRIMASE"/>
    <property type="match status" value="1"/>
</dbReference>
<evidence type="ECO:0000256" key="2">
    <source>
        <dbReference type="ARBA" id="ARBA00022515"/>
    </source>
</evidence>
<keyword evidence="15" id="KW-0175">Coiled coil</keyword>
<dbReference type="InterPro" id="IPR013264">
    <property type="entry name" value="DNAG_N"/>
</dbReference>
<keyword evidence="10 12" id="KW-0238">DNA-binding</keyword>
<dbReference type="SUPFAM" id="SSF57783">
    <property type="entry name" value="Zinc beta-ribbon"/>
    <property type="match status" value="1"/>
</dbReference>
<keyword evidence="2 12" id="KW-0639">Primosome</keyword>
<dbReference type="InterPro" id="IPR030846">
    <property type="entry name" value="DnaG_bac"/>
</dbReference>
<organism evidence="17 18">
    <name type="scientific">Candidatus Woesebacteria bacterium RBG_16_34_12</name>
    <dbReference type="NCBI Taxonomy" id="1802480"/>
    <lineage>
        <taxon>Bacteria</taxon>
        <taxon>Candidatus Woeseibacteriota</taxon>
    </lineage>
</organism>
<keyword evidence="5 12" id="KW-0235">DNA replication</keyword>
<dbReference type="InterPro" id="IPR006171">
    <property type="entry name" value="TOPRIM_dom"/>
</dbReference>
<evidence type="ECO:0000313" key="17">
    <source>
        <dbReference type="EMBL" id="OGM11950.1"/>
    </source>
</evidence>
<evidence type="ECO:0000256" key="7">
    <source>
        <dbReference type="ARBA" id="ARBA00022771"/>
    </source>
</evidence>
<evidence type="ECO:0000256" key="10">
    <source>
        <dbReference type="ARBA" id="ARBA00023125"/>
    </source>
</evidence>
<evidence type="ECO:0000256" key="4">
    <source>
        <dbReference type="ARBA" id="ARBA00022695"/>
    </source>
</evidence>
<dbReference type="Pfam" id="PF10410">
    <property type="entry name" value="DnaB_bind"/>
    <property type="match status" value="1"/>
</dbReference>
<evidence type="ECO:0000256" key="6">
    <source>
        <dbReference type="ARBA" id="ARBA00022723"/>
    </source>
</evidence>
<evidence type="ECO:0000256" key="1">
    <source>
        <dbReference type="ARBA" id="ARBA00022478"/>
    </source>
</evidence>
<dbReference type="SMART" id="SM00400">
    <property type="entry name" value="ZnF_CHCC"/>
    <property type="match status" value="1"/>
</dbReference>
<evidence type="ECO:0000256" key="3">
    <source>
        <dbReference type="ARBA" id="ARBA00022679"/>
    </source>
</evidence>
<feature type="domain" description="Toprim" evidence="16">
    <location>
        <begin position="254"/>
        <end position="333"/>
    </location>
</feature>
<comment type="caution">
    <text evidence="17">The sequence shown here is derived from an EMBL/GenBank/DDBJ whole genome shotgun (WGS) entry which is preliminary data.</text>
</comment>
<dbReference type="Pfam" id="PF01807">
    <property type="entry name" value="Zn_ribbon_DnaG"/>
    <property type="match status" value="1"/>
</dbReference>
<comment type="domain">
    <text evidence="12">Contains an N-terminal zinc-binding domain, a central core domain that contains the primase activity, and a C-terminal DnaB-binding domain.</text>
</comment>
<dbReference type="Pfam" id="PF08275">
    <property type="entry name" value="DNAG_N"/>
    <property type="match status" value="1"/>
</dbReference>
<dbReference type="GO" id="GO:0000428">
    <property type="term" value="C:DNA-directed RNA polymerase complex"/>
    <property type="evidence" value="ECO:0007669"/>
    <property type="project" value="UniProtKB-KW"/>
</dbReference>
<dbReference type="PROSITE" id="PS50880">
    <property type="entry name" value="TOPRIM"/>
    <property type="match status" value="1"/>
</dbReference>
<dbReference type="PANTHER" id="PTHR30313">
    <property type="entry name" value="DNA PRIMASE"/>
    <property type="match status" value="1"/>
</dbReference>
<reference evidence="17 18" key="1">
    <citation type="journal article" date="2016" name="Nat. Commun.">
        <title>Thousands of microbial genomes shed light on interconnected biogeochemical processes in an aquifer system.</title>
        <authorList>
            <person name="Anantharaman K."/>
            <person name="Brown C.T."/>
            <person name="Hug L.A."/>
            <person name="Sharon I."/>
            <person name="Castelle C.J."/>
            <person name="Probst A.J."/>
            <person name="Thomas B.C."/>
            <person name="Singh A."/>
            <person name="Wilkins M.J."/>
            <person name="Karaoz U."/>
            <person name="Brodie E.L."/>
            <person name="Williams K.H."/>
            <person name="Hubbard S.S."/>
            <person name="Banfield J.F."/>
        </authorList>
    </citation>
    <scope>NUCLEOTIDE SEQUENCE [LARGE SCALE GENOMIC DNA]</scope>
</reference>
<dbReference type="HAMAP" id="MF_00974">
    <property type="entry name" value="DNA_primase_DnaG"/>
    <property type="match status" value="1"/>
</dbReference>
<dbReference type="InterPro" id="IPR036977">
    <property type="entry name" value="DNA_primase_Znf_CHC2"/>
</dbReference>
<keyword evidence="1 12" id="KW-0240">DNA-directed RNA polymerase</keyword>
<dbReference type="GO" id="GO:1990077">
    <property type="term" value="C:primosome complex"/>
    <property type="evidence" value="ECO:0007669"/>
    <property type="project" value="UniProtKB-KW"/>
</dbReference>
<dbReference type="InterPro" id="IPR034151">
    <property type="entry name" value="TOPRIM_DnaG_bac"/>
</dbReference>
<keyword evidence="11 12" id="KW-0804">Transcription</keyword>
<dbReference type="Gene3D" id="3.40.1360.10">
    <property type="match status" value="1"/>
</dbReference>